<dbReference type="Pfam" id="PF25802">
    <property type="entry name" value="WWC1"/>
    <property type="match status" value="1"/>
</dbReference>
<dbReference type="PROSITE" id="PS50004">
    <property type="entry name" value="C2"/>
    <property type="match status" value="1"/>
</dbReference>
<dbReference type="OrthoDB" id="2020426at2759"/>
<organism evidence="10 11">
    <name type="scientific">Dipodomys ordii</name>
    <name type="common">Ord's kangaroo rat</name>
    <dbReference type="NCBI Taxonomy" id="10020"/>
    <lineage>
        <taxon>Eukaryota</taxon>
        <taxon>Metazoa</taxon>
        <taxon>Chordata</taxon>
        <taxon>Craniata</taxon>
        <taxon>Vertebrata</taxon>
        <taxon>Euteleostomi</taxon>
        <taxon>Mammalia</taxon>
        <taxon>Eutheria</taxon>
        <taxon>Euarchontoglires</taxon>
        <taxon>Glires</taxon>
        <taxon>Rodentia</taxon>
        <taxon>Castorimorpha</taxon>
        <taxon>Heteromyidae</taxon>
        <taxon>Dipodomyinae</taxon>
        <taxon>Dipodomys</taxon>
    </lineage>
</organism>
<dbReference type="CDD" id="cd08680">
    <property type="entry name" value="C2_Kibra"/>
    <property type="match status" value="1"/>
</dbReference>
<gene>
    <name evidence="11" type="primary">Wwc1</name>
</gene>
<dbReference type="InterPro" id="IPR051105">
    <property type="entry name" value="WWC/KIBRA_Hippo_Reg"/>
</dbReference>
<evidence type="ECO:0000256" key="4">
    <source>
        <dbReference type="ARBA" id="ARBA00023054"/>
    </source>
</evidence>
<feature type="coiled-coil region" evidence="6">
    <location>
        <begin position="255"/>
        <end position="282"/>
    </location>
</feature>
<protein>
    <submittedName>
        <fullName evidence="11">Protein KIBRA</fullName>
    </submittedName>
</protein>
<dbReference type="InterPro" id="IPR057747">
    <property type="entry name" value="WWC1_hairpin"/>
</dbReference>
<dbReference type="GO" id="GO:0035330">
    <property type="term" value="P:regulation of hippo signaling"/>
    <property type="evidence" value="ECO:0007669"/>
    <property type="project" value="TreeGrafter"/>
</dbReference>
<dbReference type="Proteomes" id="UP000081671">
    <property type="component" value="Unplaced"/>
</dbReference>
<comment type="subcellular location">
    <subcellularLocation>
        <location evidence="1">Cytoplasm</location>
    </subcellularLocation>
</comment>
<evidence type="ECO:0000256" key="2">
    <source>
        <dbReference type="ARBA" id="ARBA00022490"/>
    </source>
</evidence>
<evidence type="ECO:0000259" key="8">
    <source>
        <dbReference type="PROSITE" id="PS50004"/>
    </source>
</evidence>
<evidence type="ECO:0000256" key="7">
    <source>
        <dbReference type="SAM" id="MobiDB-lite"/>
    </source>
</evidence>
<reference evidence="11" key="1">
    <citation type="submission" date="2025-08" db="UniProtKB">
        <authorList>
            <consortium name="RefSeq"/>
        </authorList>
    </citation>
    <scope>IDENTIFICATION</scope>
    <source>
        <tissue evidence="11">Kidney</tissue>
    </source>
</reference>
<keyword evidence="4 6" id="KW-0175">Coiled coil</keyword>
<feature type="compositionally biased region" description="Acidic residues" evidence="7">
    <location>
        <begin position="915"/>
        <end position="924"/>
    </location>
</feature>
<dbReference type="FunFam" id="2.60.40.150:FF:000084">
    <property type="entry name" value="Protein KIBRA isoform 1"/>
    <property type="match status" value="1"/>
</dbReference>
<dbReference type="Gene3D" id="2.20.70.10">
    <property type="match status" value="1"/>
</dbReference>
<dbReference type="InterPro" id="IPR035892">
    <property type="entry name" value="C2_domain_sf"/>
</dbReference>
<feature type="region of interest" description="Disordered" evidence="7">
    <location>
        <begin position="574"/>
        <end position="600"/>
    </location>
</feature>
<dbReference type="CDD" id="cd00201">
    <property type="entry name" value="WW"/>
    <property type="match status" value="1"/>
</dbReference>
<accession>A0A1S3G5I4</accession>
<sequence length="1157" mass="126613">MLMNLESANAFLLHGTHSWTRKKGPPGLEVEEGRPPSGRATPAVEAEGTLAPSAATVAADTGSRGRRRAVSAGVRGPVALRFTASTPVSAAQAWRGVWGRLPSPPMEVSECVLVSAVQIRRPCTPRSAPGVGFTKPLTFADCISNELPLGWEEAYDPQVGDYFIDHNTETTQIEDPREQWRREQEHMLKDYLVVAQEALSAQKEIYQVKQQRLELAQQQYQQLHAVWEHRLGSQVSFSGSSSSSKYDPQILKAEIATTKSRVNRLKREMAHLQQELQFKEHGFQTLKRIDRKMSDAEGGYQLDEAQAVLRETEAIRRAITCGEKEKQDLIKSLAALRDGFHPERGSGSDPWSSSGSLDSSGCPLPKQFLDVSLQTDVSGSFGGGSNNQLAEKVRLKLRYEEAKRRIAVLKIQLARLDGEAWPGALDMERDRLVLLSEKEQLLKEMRFTGPREQSQGEVERLEKDLEAARDMQSKALAERLTLTDRRIQLVRELEEASRLVTALHGQLRSLSSSTQSLSSGSSLGSLTSSLDSSTSASATDLRCDPLGPPGCELQSRVELLLLEGAAGLRPSGCRATIPEGQVPRTRPPAPGTPKSIASLSPCSSLSSPSPPCSPLLADPLLASDAFLIPLEVDDLELSAALCGLSLGGGGLRDRHRLEEPGVTTQAVGAAPGCGLKAACVSAALSNESVAGDSGVYKASAQRLGSSEAAAFNGESEASGGTARAQITLKYDEKSKQFAIRIGQLRGLSALSPQLGRKVNFRVAILPCPESSACLFRTRPLDAAADTLVFNEAFWVSMSYPALHQKTLRVDLCASDTSHPEECLGGAQISLAEICRSGESFTRWYNLLSSQDLGRLSRKAPAAGSPGPANTDAVSVLLEQTVVELRKRQEERAGSQAEEDGWRTEETSENQAVPEEREEEEGEEDVFSRKASLVEDEQPALKVDKETNTDTTAPAPTVVRPKDRTGPPSSGPLLRGSTIIRSKTFSPGPQSQYVCRLNRSDSDSSTLSKKPAFVRNSLERRSVRMKRPSSVQSLRPERPLQTLLDLELDLQATRTWHHQLTQEISALKELKEQLERAQSLGEQELPLQLRQLLERRVDSTEQRAELQTEKMLRSAAKDVLRLQGQSHKEPSEVRSFREKMAFFTRPRLHLPALSADDV</sequence>
<dbReference type="GO" id="GO:0016477">
    <property type="term" value="P:cell migration"/>
    <property type="evidence" value="ECO:0007669"/>
    <property type="project" value="TreeGrafter"/>
</dbReference>
<dbReference type="SUPFAM" id="SSF51045">
    <property type="entry name" value="WW domain"/>
    <property type="match status" value="1"/>
</dbReference>
<dbReference type="GeneID" id="105994958"/>
<dbReference type="CTD" id="23286"/>
<evidence type="ECO:0000313" key="10">
    <source>
        <dbReference type="Proteomes" id="UP000081671"/>
    </source>
</evidence>
<dbReference type="PANTHER" id="PTHR14791:SF22">
    <property type="entry name" value="PROTEIN KIBRA"/>
    <property type="match status" value="1"/>
</dbReference>
<dbReference type="KEGG" id="dord:105994958"/>
<dbReference type="GO" id="GO:0005737">
    <property type="term" value="C:cytoplasm"/>
    <property type="evidence" value="ECO:0007669"/>
    <property type="project" value="UniProtKB-SubCell"/>
</dbReference>
<keyword evidence="10" id="KW-1185">Reference proteome</keyword>
<evidence type="ECO:0000256" key="1">
    <source>
        <dbReference type="ARBA" id="ARBA00004496"/>
    </source>
</evidence>
<dbReference type="AlphaFoldDB" id="A0A1S3G5I4"/>
<feature type="coiled-coil region" evidence="6">
    <location>
        <begin position="385"/>
        <end position="419"/>
    </location>
</feature>
<feature type="region of interest" description="Disordered" evidence="7">
    <location>
        <begin position="17"/>
        <end position="42"/>
    </location>
</feature>
<dbReference type="GO" id="GO:0046621">
    <property type="term" value="P:negative regulation of organ growth"/>
    <property type="evidence" value="ECO:0007669"/>
    <property type="project" value="TreeGrafter"/>
</dbReference>
<dbReference type="InterPro" id="IPR037771">
    <property type="entry name" value="C2_WWC"/>
</dbReference>
<dbReference type="GO" id="GO:0060090">
    <property type="term" value="F:molecular adaptor activity"/>
    <property type="evidence" value="ECO:0007669"/>
    <property type="project" value="TreeGrafter"/>
</dbReference>
<proteinExistence type="predicted"/>
<dbReference type="SMART" id="SM00456">
    <property type="entry name" value="WW"/>
    <property type="match status" value="1"/>
</dbReference>
<keyword evidence="3" id="KW-0805">Transcription regulation</keyword>
<feature type="region of interest" description="Disordered" evidence="7">
    <location>
        <begin position="510"/>
        <end position="542"/>
    </location>
</feature>
<name>A0A1S3G5I4_DIPOR</name>
<dbReference type="Gene3D" id="2.60.40.150">
    <property type="entry name" value="C2 domain"/>
    <property type="match status" value="1"/>
</dbReference>
<feature type="compositionally biased region" description="Low complexity" evidence="7">
    <location>
        <begin position="510"/>
        <end position="540"/>
    </location>
</feature>
<evidence type="ECO:0000256" key="5">
    <source>
        <dbReference type="ARBA" id="ARBA00023163"/>
    </source>
</evidence>
<dbReference type="STRING" id="10020.ENSDORP00000021639"/>
<feature type="domain" description="C2" evidence="8">
    <location>
        <begin position="720"/>
        <end position="844"/>
    </location>
</feature>
<evidence type="ECO:0000313" key="11">
    <source>
        <dbReference type="RefSeq" id="XP_012884081.1"/>
    </source>
</evidence>
<evidence type="ECO:0000259" key="9">
    <source>
        <dbReference type="PROSITE" id="PS50020"/>
    </source>
</evidence>
<feature type="domain" description="WW" evidence="9">
    <location>
        <begin position="145"/>
        <end position="178"/>
    </location>
</feature>
<feature type="compositionally biased region" description="Polar residues" evidence="7">
    <location>
        <begin position="978"/>
        <end position="992"/>
    </location>
</feature>
<evidence type="ECO:0000256" key="3">
    <source>
        <dbReference type="ARBA" id="ARBA00023015"/>
    </source>
</evidence>
<feature type="coiled-coil region" evidence="6">
    <location>
        <begin position="451"/>
        <end position="478"/>
    </location>
</feature>
<dbReference type="PROSITE" id="PS50020">
    <property type="entry name" value="WW_DOMAIN_2"/>
    <property type="match status" value="1"/>
</dbReference>
<feature type="region of interest" description="Disordered" evidence="7">
    <location>
        <begin position="887"/>
        <end position="1009"/>
    </location>
</feature>
<dbReference type="InterPro" id="IPR001202">
    <property type="entry name" value="WW_dom"/>
</dbReference>
<feature type="coiled-coil region" evidence="6">
    <location>
        <begin position="1056"/>
        <end position="1109"/>
    </location>
</feature>
<dbReference type="InterPro" id="IPR000008">
    <property type="entry name" value="C2_dom"/>
</dbReference>
<dbReference type="GO" id="GO:0006355">
    <property type="term" value="P:regulation of DNA-templated transcription"/>
    <property type="evidence" value="ECO:0007669"/>
    <property type="project" value="TreeGrafter"/>
</dbReference>
<dbReference type="FunCoup" id="A0A1S3G5I4">
    <property type="interactions" value="926"/>
</dbReference>
<keyword evidence="5" id="KW-0804">Transcription</keyword>
<dbReference type="InterPro" id="IPR036020">
    <property type="entry name" value="WW_dom_sf"/>
</dbReference>
<dbReference type="GO" id="GO:0019900">
    <property type="term" value="F:kinase binding"/>
    <property type="evidence" value="ECO:0007669"/>
    <property type="project" value="TreeGrafter"/>
</dbReference>
<dbReference type="InParanoid" id="A0A1S3G5I4"/>
<evidence type="ECO:0000256" key="6">
    <source>
        <dbReference type="SAM" id="Coils"/>
    </source>
</evidence>
<dbReference type="SUPFAM" id="SSF49562">
    <property type="entry name" value="C2 domain (Calcium/lipid-binding domain, CaLB)"/>
    <property type="match status" value="1"/>
</dbReference>
<keyword evidence="2" id="KW-0963">Cytoplasm</keyword>
<dbReference type="PANTHER" id="PTHR14791">
    <property type="entry name" value="BOMB/KIRA PROTEINS"/>
    <property type="match status" value="1"/>
</dbReference>
<dbReference type="RefSeq" id="XP_012884081.1">
    <property type="nucleotide sequence ID" value="XM_013028627.1"/>
</dbReference>